<dbReference type="eggNOG" id="ENOG502T4AE">
    <property type="taxonomic scope" value="Eukaryota"/>
</dbReference>
<dbReference type="OrthoDB" id="4833950at2759"/>
<organism evidence="2 3">
    <name type="scientific">Colletotrichum sublineola</name>
    <name type="common">Sorghum anthracnose fungus</name>
    <dbReference type="NCBI Taxonomy" id="1173701"/>
    <lineage>
        <taxon>Eukaryota</taxon>
        <taxon>Fungi</taxon>
        <taxon>Dikarya</taxon>
        <taxon>Ascomycota</taxon>
        <taxon>Pezizomycotina</taxon>
        <taxon>Sordariomycetes</taxon>
        <taxon>Hypocreomycetidae</taxon>
        <taxon>Glomerellales</taxon>
        <taxon>Glomerellaceae</taxon>
        <taxon>Colletotrichum</taxon>
        <taxon>Colletotrichum graminicola species complex</taxon>
    </lineage>
</organism>
<evidence type="ECO:0000313" key="2">
    <source>
        <dbReference type="EMBL" id="KDN60505.1"/>
    </source>
</evidence>
<sequence>MAFNRTQNGAVLTFSPSFIKIQTTNRHPKDSPADSSTSSSNSSSSFNPHGTKKTNITPELIPAEPTAIESPFPSSNQSSFNSQTFAQPGFNPQMLGQCKFAADGHCCETLALYLKVVSNEHLATELRLNHGELLRQAITKGPRFVSTFQVCCNNESLLLRAANRSYSVETLEFLLSNTRFRQEDGCRITEFVEHLGNVIICLMLRYSSRRFNSKRIDDGKQSLRLLLRAGTQNAFARNVWHESGLYRNWLLGVFNAAAASYKYASPNRLAQDQQDVPPLTVPVPVPAMIHFVECIIEIFPNEDASFWTAILRCLWTHPNITSGTLRRVADVTLQLLDLGASKQVDLPNGANGGNFLACVSSGLDNIESADIRVDDIEATIEGNHVIAFDLSGQVLNINTTTLCEIRNHNIERLKRKVLSIDSHPEMGLGAAINNRLDHPLA</sequence>
<feature type="region of interest" description="Disordered" evidence="1">
    <location>
        <begin position="24"/>
        <end position="57"/>
    </location>
</feature>
<name>A0A066X3A5_COLSU</name>
<keyword evidence="3" id="KW-1185">Reference proteome</keyword>
<feature type="compositionally biased region" description="Low complexity" evidence="1">
    <location>
        <begin position="35"/>
        <end position="45"/>
    </location>
</feature>
<reference evidence="3" key="1">
    <citation type="journal article" date="2014" name="Genome Announc.">
        <title>Draft genome sequence of Colletotrichum sublineola, a destructive pathogen of cultivated sorghum.</title>
        <authorList>
            <person name="Baroncelli R."/>
            <person name="Sanz-Martin J.M."/>
            <person name="Rech G.E."/>
            <person name="Sukno S.A."/>
            <person name="Thon M.R."/>
        </authorList>
    </citation>
    <scope>NUCLEOTIDE SEQUENCE [LARGE SCALE GENOMIC DNA]</scope>
    <source>
        <strain evidence="3">TX430BB</strain>
    </source>
</reference>
<dbReference type="AlphaFoldDB" id="A0A066X3A5"/>
<accession>A0A066X3A5</accession>
<gene>
    <name evidence="2" type="ORF">CSUB01_06092</name>
</gene>
<protein>
    <submittedName>
        <fullName evidence="2">Uncharacterized protein</fullName>
    </submittedName>
</protein>
<dbReference type="EMBL" id="JMSE01001502">
    <property type="protein sequence ID" value="KDN60505.1"/>
    <property type="molecule type" value="Genomic_DNA"/>
</dbReference>
<evidence type="ECO:0000313" key="3">
    <source>
        <dbReference type="Proteomes" id="UP000027238"/>
    </source>
</evidence>
<dbReference type="Proteomes" id="UP000027238">
    <property type="component" value="Unassembled WGS sequence"/>
</dbReference>
<evidence type="ECO:0000256" key="1">
    <source>
        <dbReference type="SAM" id="MobiDB-lite"/>
    </source>
</evidence>
<proteinExistence type="predicted"/>
<dbReference type="OMA" id="GTQNAFA"/>
<dbReference type="HOGENOM" id="CLU_605514_0_0_1"/>
<comment type="caution">
    <text evidence="2">The sequence shown here is derived from an EMBL/GenBank/DDBJ whole genome shotgun (WGS) entry which is preliminary data.</text>
</comment>